<keyword evidence="2 3" id="KW-0802">TPR repeat</keyword>
<evidence type="ECO:0008006" key="7">
    <source>
        <dbReference type="Google" id="ProtNLM"/>
    </source>
</evidence>
<dbReference type="InterPro" id="IPR013105">
    <property type="entry name" value="TPR_2"/>
</dbReference>
<dbReference type="Pfam" id="PF12895">
    <property type="entry name" value="ANAPC3"/>
    <property type="match status" value="1"/>
</dbReference>
<evidence type="ECO:0000313" key="5">
    <source>
        <dbReference type="EMBL" id="AWL09459.1"/>
    </source>
</evidence>
<dbReference type="OrthoDB" id="9814448at2"/>
<feature type="repeat" description="TPR" evidence="3">
    <location>
        <begin position="551"/>
        <end position="584"/>
    </location>
</feature>
<evidence type="ECO:0000256" key="1">
    <source>
        <dbReference type="ARBA" id="ARBA00022737"/>
    </source>
</evidence>
<accession>A0A2S2DVW3</accession>
<name>A0A2S2DVW3_9BACT</name>
<dbReference type="Pfam" id="PF07719">
    <property type="entry name" value="TPR_2"/>
    <property type="match status" value="1"/>
</dbReference>
<dbReference type="PROSITE" id="PS50005">
    <property type="entry name" value="TPR"/>
    <property type="match status" value="1"/>
</dbReference>
<keyword evidence="1" id="KW-0677">Repeat</keyword>
<dbReference type="AlphaFoldDB" id="A0A2S2DVW3"/>
<dbReference type="SMART" id="SM00028">
    <property type="entry name" value="TPR"/>
    <property type="match status" value="7"/>
</dbReference>
<evidence type="ECO:0000256" key="4">
    <source>
        <dbReference type="SAM" id="SignalP"/>
    </source>
</evidence>
<dbReference type="InterPro" id="IPR011990">
    <property type="entry name" value="TPR-like_helical_dom_sf"/>
</dbReference>
<evidence type="ECO:0000256" key="3">
    <source>
        <dbReference type="PROSITE-ProRule" id="PRU00339"/>
    </source>
</evidence>
<dbReference type="Pfam" id="PF13174">
    <property type="entry name" value="TPR_6"/>
    <property type="match status" value="3"/>
</dbReference>
<dbReference type="PANTHER" id="PTHR45586">
    <property type="entry name" value="TPR REPEAT-CONTAINING PROTEIN PA4667"/>
    <property type="match status" value="1"/>
</dbReference>
<dbReference type="KEGG" id="psez:HME7025_01606"/>
<dbReference type="Gene3D" id="1.25.40.10">
    <property type="entry name" value="Tetratricopeptide repeat domain"/>
    <property type="match status" value="7"/>
</dbReference>
<organism evidence="5 6">
    <name type="scientific">Aquirufa nivalisilvae</name>
    <dbReference type="NCBI Taxonomy" id="2516557"/>
    <lineage>
        <taxon>Bacteria</taxon>
        <taxon>Pseudomonadati</taxon>
        <taxon>Bacteroidota</taxon>
        <taxon>Cytophagia</taxon>
        <taxon>Cytophagales</taxon>
        <taxon>Flectobacillaceae</taxon>
        <taxon>Aquirufa</taxon>
    </lineage>
</organism>
<dbReference type="SUPFAM" id="SSF48452">
    <property type="entry name" value="TPR-like"/>
    <property type="match status" value="6"/>
</dbReference>
<feature type="signal peptide" evidence="4">
    <location>
        <begin position="1"/>
        <end position="25"/>
    </location>
</feature>
<keyword evidence="4" id="KW-0732">Signal</keyword>
<dbReference type="Pfam" id="PF13432">
    <property type="entry name" value="TPR_16"/>
    <property type="match status" value="2"/>
</dbReference>
<dbReference type="PANTHER" id="PTHR45586:SF1">
    <property type="entry name" value="LIPOPOLYSACCHARIDE ASSEMBLY PROTEIN B"/>
    <property type="match status" value="1"/>
</dbReference>
<dbReference type="Proteomes" id="UP000245468">
    <property type="component" value="Chromosome"/>
</dbReference>
<gene>
    <name evidence="5" type="ORF">HME7025_01606</name>
</gene>
<evidence type="ECO:0000256" key="2">
    <source>
        <dbReference type="ARBA" id="ARBA00022803"/>
    </source>
</evidence>
<sequence length="1007" mass="114121">MRKQNRTLRWIPAILFFLLSWSAVAQQTLSFGDQTLHFRQAKEYFDSKNYVAAKEEFSAYLASLEPLNNEQAGQRVLAEYYMTMCTLYMSQPEAEIVADRFVANYPEHPQAVKLMRGIGSFFYDNGDYKKAIKYLSKSSDTNLEAKFKLAVSYYQLKDVREALPLFNEIKAEPEEEFAFAAAYYAGVINFGEKRFGEANTDFKKAEGSSRFRKDIPNWIAMCYFHEGKFNELLNYAEPILKQKKAGYNLDELSLLVAEVQFKLGYFEKAAVSYSLYKKLNPTKITSEIQYRFGYSLYKTNKFNEASDELKALAGKKDTLAQYAAFTLGLAQLKSGNLEATLQAFGQAKDLSFNAQIQEEAYFNYAKVLLDLGKASETIYAIQEFSKKYPKSKFTEESTELVADAFIHSNNIQAALDYLKGLSNRNAKLNAAYQTLTYNLGVKAYNENKFDQALDLFQTSSENPESADLKFQALFGKGEALSQQKKYEQAIQVYSPLLIGTPPVAKPNDFLQKVRMGLAYAYFNTKDFTKANVLFKAYVDRLKLSPDAKNNPTILIRLADTYLVSKKYDEALTYYNQAIDLAKTEKDYALYQKGVTLTYLNRDNEAKASFKQLRTSFPNSKYVDDAAFQENVISFNTNKYKEAIVGFTDLIETNSKSPYFTQALLKRAQSYANTNQHELSIADYKRIIQEYPTDKTAKDALVGLQEELNEVGRPEDFGQLLGNFQKSSPNEPENVDLEYRAAKGIYLGEKYDKAIAPLKAFIEKYPNNENLVEATYLIADAAYRTNNKSEALIYYKKMVEQNVHPQINKAIQRSAEIELENKNYSASANLYHLYKSKYTGTKDQLLANNGLLSTFIGANMLDSAAYITDELIQQKDISEEEKAKLAEKMANTFESGGDIVNQRNWLGITTNLDKNDIGASAQLKLASLLYKESKFKESSEMILDKFRNVFSEASDAILGKAYILLADNFIALKNIPQARATLKSIVDNSSDAEVIQAAKTKLESLPLK</sequence>
<evidence type="ECO:0000313" key="6">
    <source>
        <dbReference type="Proteomes" id="UP000245468"/>
    </source>
</evidence>
<keyword evidence="6" id="KW-1185">Reference proteome</keyword>
<dbReference type="EMBL" id="CP029346">
    <property type="protein sequence ID" value="AWL09459.1"/>
    <property type="molecule type" value="Genomic_DNA"/>
</dbReference>
<dbReference type="InterPro" id="IPR019734">
    <property type="entry name" value="TPR_rpt"/>
</dbReference>
<proteinExistence type="predicted"/>
<dbReference type="RefSeq" id="WP_109323145.1">
    <property type="nucleotide sequence ID" value="NZ_CP029346.1"/>
</dbReference>
<protein>
    <recommendedName>
        <fullName evidence="7">Tetratricopeptide repeat protein</fullName>
    </recommendedName>
</protein>
<dbReference type="InterPro" id="IPR051012">
    <property type="entry name" value="CellSynth/LPSAsmb/PSIAsmb"/>
</dbReference>
<feature type="chain" id="PRO_5015534219" description="Tetratricopeptide repeat protein" evidence="4">
    <location>
        <begin position="26"/>
        <end position="1007"/>
    </location>
</feature>
<reference evidence="6" key="1">
    <citation type="submission" date="2018-05" db="EMBL/GenBank/DDBJ databases">
        <title>Pseudarcicella sp. HME7025 Genome sequencing and assembly.</title>
        <authorList>
            <person name="Kim H."/>
            <person name="Kang H."/>
            <person name="Joh K."/>
        </authorList>
    </citation>
    <scope>NUCLEOTIDE SEQUENCE [LARGE SCALE GENOMIC DNA]</scope>
    <source>
        <strain evidence="6">HME7025</strain>
    </source>
</reference>